<dbReference type="Gene3D" id="2.40.50.140">
    <property type="entry name" value="Nucleic acid-binding proteins"/>
    <property type="match status" value="3"/>
</dbReference>
<evidence type="ECO:0000259" key="4">
    <source>
        <dbReference type="Pfam" id="PF16900"/>
    </source>
</evidence>
<dbReference type="GO" id="GO:0003684">
    <property type="term" value="F:damaged DNA binding"/>
    <property type="evidence" value="ECO:0000318"/>
    <property type="project" value="GO_Central"/>
</dbReference>
<dbReference type="KEGG" id="jre:118343965"/>
<dbReference type="GO" id="GO:0051321">
    <property type="term" value="P:meiotic cell cycle"/>
    <property type="evidence" value="ECO:0000318"/>
    <property type="project" value="GO_Central"/>
</dbReference>
<dbReference type="GO" id="GO:0043047">
    <property type="term" value="F:single-stranded telomeric DNA binding"/>
    <property type="evidence" value="ECO:0000318"/>
    <property type="project" value="GO_Central"/>
</dbReference>
<dbReference type="InParanoid" id="A0A6P9E530"/>
<dbReference type="GO" id="GO:0005662">
    <property type="term" value="C:DNA replication factor A complex"/>
    <property type="evidence" value="ECO:0000318"/>
    <property type="project" value="GO_Central"/>
</dbReference>
<feature type="domain" description="Replication protein A OB" evidence="4">
    <location>
        <begin position="95"/>
        <end position="188"/>
    </location>
</feature>
<dbReference type="RefSeq" id="XP_035539363.1">
    <property type="nucleotide sequence ID" value="XM_035683470.1"/>
</dbReference>
<dbReference type="GO" id="GO:0006260">
    <property type="term" value="P:DNA replication"/>
    <property type="evidence" value="ECO:0000318"/>
    <property type="project" value="GO_Central"/>
</dbReference>
<organism evidence="5 6">
    <name type="scientific">Juglans regia</name>
    <name type="common">English walnut</name>
    <dbReference type="NCBI Taxonomy" id="51240"/>
    <lineage>
        <taxon>Eukaryota</taxon>
        <taxon>Viridiplantae</taxon>
        <taxon>Streptophyta</taxon>
        <taxon>Embryophyta</taxon>
        <taxon>Tracheophyta</taxon>
        <taxon>Spermatophyta</taxon>
        <taxon>Magnoliopsida</taxon>
        <taxon>eudicotyledons</taxon>
        <taxon>Gunneridae</taxon>
        <taxon>Pentapetalae</taxon>
        <taxon>rosids</taxon>
        <taxon>fabids</taxon>
        <taxon>Fagales</taxon>
        <taxon>Juglandaceae</taxon>
        <taxon>Juglans</taxon>
    </lineage>
</organism>
<dbReference type="InterPro" id="IPR031657">
    <property type="entry name" value="REPA_OB_2"/>
</dbReference>
<sequence>MISSFVIFLQGNRLQAVIFDRDIDLRDDTLHVFQSYYIGNAYVKAIDPRHKIEAHQYQWIINSKTIIENLEDDEPALKAPEYNIISFNELDAYKDTDSEIDILAVTIQMKPPREVNTIHGKTTVQDIQVIDESLKPLRLTMWARFVHDECQQISNIIAVKPIILGTRIKVGSYNGLSLSSKPTSVFIIDPLLAPAVSLRTWATQNDGLLEEIIAKNLDTSRGSTSTSAMQTITKISEITEVIESTEPIAKPTFTVKGKFLLLDLRQLFCYMSCANCNKATGYDYNEKFLCYNCKEMSIGQPRCRVYLEIEDDTGCISVVVFGLMAEEILNSTAVDLFEHTGEVKYMFINLFKKIYCIMFYIFFIIIGASIVFSKHCKYSFRKRMDYTLARRNESIWTITPK</sequence>
<keyword evidence="2" id="KW-1133">Transmembrane helix</keyword>
<dbReference type="PANTHER" id="PTHR47165">
    <property type="entry name" value="OS03G0429900 PROTEIN"/>
    <property type="match status" value="1"/>
</dbReference>
<dbReference type="GO" id="GO:0006289">
    <property type="term" value="P:nucleotide-excision repair"/>
    <property type="evidence" value="ECO:0000318"/>
    <property type="project" value="GO_Central"/>
</dbReference>
<dbReference type="SUPFAM" id="SSF50249">
    <property type="entry name" value="Nucleic acid-binding proteins"/>
    <property type="match status" value="2"/>
</dbReference>
<dbReference type="GO" id="GO:0000724">
    <property type="term" value="P:double-strand break repair via homologous recombination"/>
    <property type="evidence" value="ECO:0000318"/>
    <property type="project" value="GO_Central"/>
</dbReference>
<evidence type="ECO:0000256" key="2">
    <source>
        <dbReference type="SAM" id="Phobius"/>
    </source>
</evidence>
<dbReference type="PANTHER" id="PTHR47165:SF4">
    <property type="entry name" value="OS03G0429900 PROTEIN"/>
    <property type="match status" value="1"/>
</dbReference>
<evidence type="ECO:0000256" key="1">
    <source>
        <dbReference type="ARBA" id="ARBA00023125"/>
    </source>
</evidence>
<evidence type="ECO:0000313" key="5">
    <source>
        <dbReference type="Proteomes" id="UP000235220"/>
    </source>
</evidence>
<dbReference type="GO" id="GO:0007004">
    <property type="term" value="P:telomere maintenance via telomerase"/>
    <property type="evidence" value="ECO:0000318"/>
    <property type="project" value="GO_Central"/>
</dbReference>
<dbReference type="InterPro" id="IPR012340">
    <property type="entry name" value="NA-bd_OB-fold"/>
</dbReference>
<protein>
    <submittedName>
        <fullName evidence="6">Replication protein A 70 kDa DNA-binding subunit B-like</fullName>
    </submittedName>
</protein>
<reference evidence="6" key="1">
    <citation type="submission" date="2025-08" db="UniProtKB">
        <authorList>
            <consortium name="RefSeq"/>
        </authorList>
    </citation>
    <scope>IDENTIFICATION</scope>
    <source>
        <tissue evidence="6">Leaves</tissue>
    </source>
</reference>
<name>A0A6P9E530_JUGRE</name>
<dbReference type="AlphaFoldDB" id="A0A6P9E530"/>
<keyword evidence="1" id="KW-0238">DNA-binding</keyword>
<proteinExistence type="predicted"/>
<gene>
    <name evidence="6" type="primary">LOC118343965</name>
</gene>
<feature type="transmembrane region" description="Helical" evidence="2">
    <location>
        <begin position="357"/>
        <end position="373"/>
    </location>
</feature>
<dbReference type="Pfam" id="PF08646">
    <property type="entry name" value="Rep_fac-A_C"/>
    <property type="match status" value="1"/>
</dbReference>
<accession>A0A6P9E530</accession>
<dbReference type="Proteomes" id="UP000235220">
    <property type="component" value="Chromosome 12"/>
</dbReference>
<feature type="domain" description="Replication factor A C-terminal" evidence="3">
    <location>
        <begin position="254"/>
        <end position="359"/>
    </location>
</feature>
<keyword evidence="5" id="KW-1185">Reference proteome</keyword>
<dbReference type="OrthoDB" id="1740937at2759"/>
<evidence type="ECO:0000259" key="3">
    <source>
        <dbReference type="Pfam" id="PF08646"/>
    </source>
</evidence>
<dbReference type="GeneID" id="118343965"/>
<keyword evidence="2" id="KW-0472">Membrane</keyword>
<evidence type="ECO:0000313" key="6">
    <source>
        <dbReference type="RefSeq" id="XP_035539363.1"/>
    </source>
</evidence>
<dbReference type="InterPro" id="IPR013955">
    <property type="entry name" value="Rep_factor-A_C"/>
</dbReference>
<dbReference type="Pfam" id="PF16900">
    <property type="entry name" value="REPA_OB_2"/>
    <property type="match status" value="1"/>
</dbReference>
<keyword evidence="2" id="KW-0812">Transmembrane</keyword>